<gene>
    <name evidence="3" type="ORF">C6I21_00520</name>
</gene>
<organism evidence="3 4">
    <name type="scientific">Alkalicoccus urumqiensis</name>
    <name type="common">Bacillus urumqiensis</name>
    <dbReference type="NCBI Taxonomy" id="1548213"/>
    <lineage>
        <taxon>Bacteria</taxon>
        <taxon>Bacillati</taxon>
        <taxon>Bacillota</taxon>
        <taxon>Bacilli</taxon>
        <taxon>Bacillales</taxon>
        <taxon>Bacillaceae</taxon>
        <taxon>Alkalicoccus</taxon>
    </lineage>
</organism>
<feature type="transmembrane region" description="Helical" evidence="1">
    <location>
        <begin position="69"/>
        <end position="86"/>
    </location>
</feature>
<evidence type="ECO:0000259" key="2">
    <source>
        <dbReference type="Pfam" id="PF04235"/>
    </source>
</evidence>
<keyword evidence="4" id="KW-1185">Reference proteome</keyword>
<feature type="transmembrane region" description="Helical" evidence="1">
    <location>
        <begin position="12"/>
        <end position="32"/>
    </location>
</feature>
<comment type="caution">
    <text evidence="3">The sequence shown here is derived from an EMBL/GenBank/DDBJ whole genome shotgun (WGS) entry which is preliminary data.</text>
</comment>
<dbReference type="AlphaFoldDB" id="A0A2P6MLC6"/>
<dbReference type="PANTHER" id="PTHR30590:SF2">
    <property type="entry name" value="INNER MEMBRANE PROTEIN"/>
    <property type="match status" value="1"/>
</dbReference>
<reference evidence="3 4" key="1">
    <citation type="submission" date="2018-03" db="EMBL/GenBank/DDBJ databases">
        <title>Bacillus urumqiensis sp. nov., a moderately haloalkaliphilic bacterium isolated from a salt lake.</title>
        <authorList>
            <person name="Zhao B."/>
            <person name="Liao Z."/>
        </authorList>
    </citation>
    <scope>NUCLEOTIDE SEQUENCE [LARGE SCALE GENOMIC DNA]</scope>
    <source>
        <strain evidence="3 4">BZ-SZ-XJ18</strain>
    </source>
</reference>
<dbReference type="InterPro" id="IPR007349">
    <property type="entry name" value="DUF418"/>
</dbReference>
<dbReference type="OrthoDB" id="9807744at2"/>
<dbReference type="RefSeq" id="WP_105957472.1">
    <property type="nucleotide sequence ID" value="NZ_PVNS01000001.1"/>
</dbReference>
<name>A0A2P6MLC6_ALKUR</name>
<evidence type="ECO:0000256" key="1">
    <source>
        <dbReference type="SAM" id="Phobius"/>
    </source>
</evidence>
<dbReference type="EMBL" id="PVNS01000001">
    <property type="protein sequence ID" value="PRO67086.1"/>
    <property type="molecule type" value="Genomic_DNA"/>
</dbReference>
<keyword evidence="1" id="KW-0812">Transmembrane</keyword>
<feature type="transmembrane region" description="Helical" evidence="1">
    <location>
        <begin position="98"/>
        <end position="115"/>
    </location>
</feature>
<dbReference type="InterPro" id="IPR052529">
    <property type="entry name" value="Bact_Transport_Assoc"/>
</dbReference>
<feature type="transmembrane region" description="Helical" evidence="1">
    <location>
        <begin position="348"/>
        <end position="369"/>
    </location>
</feature>
<feature type="transmembrane region" description="Helical" evidence="1">
    <location>
        <begin position="148"/>
        <end position="168"/>
    </location>
</feature>
<feature type="transmembrane region" description="Helical" evidence="1">
    <location>
        <begin position="203"/>
        <end position="227"/>
    </location>
</feature>
<sequence length="387" mass="42507">MNETPTPAEGRIISLDIIRGIALFGILLANMASFKSPVFQEGAMQARTILSDSALNIFAVISVDGLVTGKFYPMFSLLFGLGFYLFYQRLQNQTKRRYYRRMSFLLVLGLVHLVFIWSGDILFTYAVGGFFLLLFVKKSAGSLVKWGIGLVTFSAVLMTLLLLLGNAASMMKGGMMTGASRAMDIMPSGNYAEILGFRLSSEVFLILFNTPFAVINVFGIFLIGIALGKAGWFHDPKTYEKQWKTLRLHAGWSGILGAVLVVMLKLDQLPVPYWAADALGQGLNILAGPLLMLFYVSVLVLLVSGGAPLAWLAPVGRMALTNYLLQSVIGVLLFHGYGFGLYGSVGAFTGMLIALGVFAAQVVLSQLWLKRFRQGPMEALWRKWTYA</sequence>
<keyword evidence="1" id="KW-1133">Transmembrane helix</keyword>
<evidence type="ECO:0000313" key="3">
    <source>
        <dbReference type="EMBL" id="PRO67086.1"/>
    </source>
</evidence>
<protein>
    <submittedName>
        <fullName evidence="3">DUF418 domain-containing protein</fullName>
    </submittedName>
</protein>
<dbReference type="PANTHER" id="PTHR30590">
    <property type="entry name" value="INNER MEMBRANE PROTEIN"/>
    <property type="match status" value="1"/>
</dbReference>
<dbReference type="Proteomes" id="UP000243650">
    <property type="component" value="Unassembled WGS sequence"/>
</dbReference>
<keyword evidence="1" id="KW-0472">Membrane</keyword>
<proteinExistence type="predicted"/>
<feature type="domain" description="DUF418" evidence="2">
    <location>
        <begin position="227"/>
        <end position="386"/>
    </location>
</feature>
<feature type="transmembrane region" description="Helical" evidence="1">
    <location>
        <begin position="323"/>
        <end position="342"/>
    </location>
</feature>
<dbReference type="Pfam" id="PF04235">
    <property type="entry name" value="DUF418"/>
    <property type="match status" value="1"/>
</dbReference>
<feature type="transmembrane region" description="Helical" evidence="1">
    <location>
        <begin position="286"/>
        <end position="311"/>
    </location>
</feature>
<evidence type="ECO:0000313" key="4">
    <source>
        <dbReference type="Proteomes" id="UP000243650"/>
    </source>
</evidence>
<accession>A0A2P6MLC6</accession>